<dbReference type="EMBL" id="PNBX01000029">
    <property type="protein sequence ID" value="TMO68812.1"/>
    <property type="molecule type" value="Genomic_DNA"/>
</dbReference>
<accession>A0A5S3VAN2</accession>
<feature type="domain" description="GST C-terminal" evidence="1">
    <location>
        <begin position="16"/>
        <end position="144"/>
    </location>
</feature>
<dbReference type="PANTHER" id="PTHR44051">
    <property type="entry name" value="GLUTATHIONE S-TRANSFERASE-RELATED"/>
    <property type="match status" value="1"/>
</dbReference>
<sequence>MAGLYAALSTTVFDVDPQKHAHIDTWASMLSIYAFRALITDYIIEIKNPSGPNGELNFEKLKNAQPAVLNTLQTINTQLAERDFLITEQFSLADAIILPILGYHMQLPGDLNLLAEFPNLVKYYQRLSALPFCKGVLHTAKPLN</sequence>
<organism evidence="2 3">
    <name type="scientific">Pseudoalteromonas aurantia</name>
    <dbReference type="NCBI Taxonomy" id="43654"/>
    <lineage>
        <taxon>Bacteria</taxon>
        <taxon>Pseudomonadati</taxon>
        <taxon>Pseudomonadota</taxon>
        <taxon>Gammaproteobacteria</taxon>
        <taxon>Alteromonadales</taxon>
        <taxon>Pseudoalteromonadaceae</taxon>
        <taxon>Pseudoalteromonas</taxon>
    </lineage>
</organism>
<reference evidence="3" key="2">
    <citation type="submission" date="2019-06" db="EMBL/GenBank/DDBJ databases">
        <title>Co-occurence of chitin degradation, pigmentation and bioactivity in marine Pseudoalteromonas.</title>
        <authorList>
            <person name="Sonnenschein E.C."/>
            <person name="Bech P.K."/>
        </authorList>
    </citation>
    <scope>NUCLEOTIDE SEQUENCE [LARGE SCALE GENOMIC DNA]</scope>
    <source>
        <strain evidence="3">S3790</strain>
    </source>
</reference>
<dbReference type="PROSITE" id="PS50405">
    <property type="entry name" value="GST_CTER"/>
    <property type="match status" value="1"/>
</dbReference>
<evidence type="ECO:0000313" key="2">
    <source>
        <dbReference type="EMBL" id="TMO68812.1"/>
    </source>
</evidence>
<dbReference type="OrthoDB" id="9803562at2"/>
<dbReference type="Pfam" id="PF00043">
    <property type="entry name" value="GST_C"/>
    <property type="match status" value="1"/>
</dbReference>
<dbReference type="RefSeq" id="WP_138591350.1">
    <property type="nucleotide sequence ID" value="NZ_PNBX01000029.1"/>
</dbReference>
<dbReference type="InterPro" id="IPR036282">
    <property type="entry name" value="Glutathione-S-Trfase_C_sf"/>
</dbReference>
<evidence type="ECO:0000313" key="3">
    <source>
        <dbReference type="Proteomes" id="UP000307217"/>
    </source>
</evidence>
<name>A0A5S3VAN2_9GAMM</name>
<evidence type="ECO:0000259" key="1">
    <source>
        <dbReference type="PROSITE" id="PS50405"/>
    </source>
</evidence>
<dbReference type="InterPro" id="IPR010987">
    <property type="entry name" value="Glutathione-S-Trfase_C-like"/>
</dbReference>
<comment type="caution">
    <text evidence="2">The sequence shown here is derived from an EMBL/GenBank/DDBJ whole genome shotgun (WGS) entry which is preliminary data.</text>
</comment>
<dbReference type="SUPFAM" id="SSF47616">
    <property type="entry name" value="GST C-terminal domain-like"/>
    <property type="match status" value="1"/>
</dbReference>
<dbReference type="AlphaFoldDB" id="A0A5S3VAN2"/>
<reference evidence="2 3" key="1">
    <citation type="submission" date="2018-01" db="EMBL/GenBank/DDBJ databases">
        <authorList>
            <person name="Paulsen S."/>
            <person name="Gram L.K."/>
        </authorList>
    </citation>
    <scope>NUCLEOTIDE SEQUENCE [LARGE SCALE GENOMIC DNA]</scope>
    <source>
        <strain evidence="2 3">S3790</strain>
    </source>
</reference>
<dbReference type="CDD" id="cd00299">
    <property type="entry name" value="GST_C_family"/>
    <property type="match status" value="1"/>
</dbReference>
<dbReference type="InterPro" id="IPR004046">
    <property type="entry name" value="GST_C"/>
</dbReference>
<dbReference type="Proteomes" id="UP000307217">
    <property type="component" value="Unassembled WGS sequence"/>
</dbReference>
<dbReference type="Gene3D" id="1.20.1050.10">
    <property type="match status" value="1"/>
</dbReference>
<dbReference type="PANTHER" id="PTHR44051:SF8">
    <property type="entry name" value="GLUTATHIONE S-TRANSFERASE GSTA"/>
    <property type="match status" value="1"/>
</dbReference>
<proteinExistence type="predicted"/>
<protein>
    <recommendedName>
        <fullName evidence="1">GST C-terminal domain-containing protein</fullName>
    </recommendedName>
</protein>
<gene>
    <name evidence="2" type="ORF">CWC19_07795</name>
</gene>